<accession>A0A4C1Y2P9</accession>
<evidence type="ECO:0000313" key="2">
    <source>
        <dbReference type="EMBL" id="GBP68819.1"/>
    </source>
</evidence>
<dbReference type="EMBL" id="BGZK01001025">
    <property type="protein sequence ID" value="GBP68819.1"/>
    <property type="molecule type" value="Genomic_DNA"/>
</dbReference>
<evidence type="ECO:0000313" key="3">
    <source>
        <dbReference type="Proteomes" id="UP000299102"/>
    </source>
</evidence>
<name>A0A4C1Y2P9_EUMVA</name>
<keyword evidence="3" id="KW-1185">Reference proteome</keyword>
<sequence length="179" mass="18505">MICSGVDWPVCPFCPASNIIFLNQEAGNALVIPLRLSMSKGGDANLLWSGWMQPSSKGVVTQRKFRQGMIGNSLERGAPGGMMSGPRMSAPRAPGMGPMSPGGYAPAMRGPPPQGPGMPPMGMGPRGAYSAAGGASAPLNYSGGSPGAYGRPPTVPPARPRLSCPARRILLIQVSEKEM</sequence>
<reference evidence="2 3" key="1">
    <citation type="journal article" date="2019" name="Commun. Biol.">
        <title>The bagworm genome reveals a unique fibroin gene that provides high tensile strength.</title>
        <authorList>
            <person name="Kono N."/>
            <person name="Nakamura H."/>
            <person name="Ohtoshi R."/>
            <person name="Tomita M."/>
            <person name="Numata K."/>
            <person name="Arakawa K."/>
        </authorList>
    </citation>
    <scope>NUCLEOTIDE SEQUENCE [LARGE SCALE GENOMIC DNA]</scope>
</reference>
<dbReference type="AlphaFoldDB" id="A0A4C1Y2P9"/>
<feature type="region of interest" description="Disordered" evidence="1">
    <location>
        <begin position="133"/>
        <end position="161"/>
    </location>
</feature>
<proteinExistence type="predicted"/>
<protein>
    <submittedName>
        <fullName evidence="2">Uncharacterized protein</fullName>
    </submittedName>
</protein>
<dbReference type="Proteomes" id="UP000299102">
    <property type="component" value="Unassembled WGS sequence"/>
</dbReference>
<organism evidence="2 3">
    <name type="scientific">Eumeta variegata</name>
    <name type="common">Bagworm moth</name>
    <name type="synonym">Eumeta japonica</name>
    <dbReference type="NCBI Taxonomy" id="151549"/>
    <lineage>
        <taxon>Eukaryota</taxon>
        <taxon>Metazoa</taxon>
        <taxon>Ecdysozoa</taxon>
        <taxon>Arthropoda</taxon>
        <taxon>Hexapoda</taxon>
        <taxon>Insecta</taxon>
        <taxon>Pterygota</taxon>
        <taxon>Neoptera</taxon>
        <taxon>Endopterygota</taxon>
        <taxon>Lepidoptera</taxon>
        <taxon>Glossata</taxon>
        <taxon>Ditrysia</taxon>
        <taxon>Tineoidea</taxon>
        <taxon>Psychidae</taxon>
        <taxon>Oiketicinae</taxon>
        <taxon>Eumeta</taxon>
    </lineage>
</organism>
<gene>
    <name evidence="2" type="ORF">EVAR_41557_1</name>
</gene>
<comment type="caution">
    <text evidence="2">The sequence shown here is derived from an EMBL/GenBank/DDBJ whole genome shotgun (WGS) entry which is preliminary data.</text>
</comment>
<evidence type="ECO:0000256" key="1">
    <source>
        <dbReference type="SAM" id="MobiDB-lite"/>
    </source>
</evidence>
<dbReference type="Pfam" id="PF04503">
    <property type="entry name" value="SSDP"/>
    <property type="match status" value="1"/>
</dbReference>